<comment type="similarity">
    <text evidence="1">Belongs to the bacterial solute-binding protein 9 family.</text>
</comment>
<evidence type="ECO:0000313" key="8">
    <source>
        <dbReference type="EMBL" id="CRH05728.1"/>
    </source>
</evidence>
<evidence type="ECO:0000256" key="3">
    <source>
        <dbReference type="ARBA" id="ARBA00022448"/>
    </source>
</evidence>
<dbReference type="EMBL" id="LO017727">
    <property type="protein sequence ID" value="CRH05728.1"/>
    <property type="molecule type" value="Genomic_DNA"/>
</dbReference>
<evidence type="ECO:0000256" key="2">
    <source>
        <dbReference type="ARBA" id="ARBA00015915"/>
    </source>
</evidence>
<proteinExistence type="inferred from homology"/>
<organism evidence="8">
    <name type="scientific">Magnetococcus massalia (strain MO-1)</name>
    <dbReference type="NCBI Taxonomy" id="451514"/>
    <lineage>
        <taxon>Bacteria</taxon>
        <taxon>Pseudomonadati</taxon>
        <taxon>Pseudomonadota</taxon>
        <taxon>Magnetococcia</taxon>
        <taxon>Magnetococcales</taxon>
        <taxon>Magnetococcaceae</taxon>
        <taxon>Magnetococcus</taxon>
    </lineage>
</organism>
<sequence length="388" mass="44136">MRTQPYATVALLLLTLILSTPSWAAAPQVVATLKPIHSLVSGVMRGVGRPQLLIDGSSSPHGFSLRPSQARMLSRADLIFWVGEDLERFMHKPLKTLAKKAKPVSLMQSPGIHLLALREGGMWEGHAHEEEHDHDKHAHEEEHDHDKHAHEEDDDHDKHAHEEDDDHDKHAHEEDDDLYQHAHEEDDDHDKHAHEEEHDHDKHAHEEDDDHDKHGEGEQDAHIWLDPDNAQAMVRHIGAVLSKHDPEHASQYQHNVEQLTTRLEQLKRELAQKLAPVINRPYLVFHDAYHYFEHRFGLSAVGSITLDPERKPSAKRLMNIRAKIIESRVRCIFTEPQFEPSVVQAVIRGRHIRQGELDPLGSGLDAGPDSYFELLRSLGSNVKACLGS</sequence>
<dbReference type="AlphaFoldDB" id="A0A1S7LGR7"/>
<dbReference type="PANTHER" id="PTHR42953:SF3">
    <property type="entry name" value="HIGH-AFFINITY ZINC UPTAKE SYSTEM PROTEIN ZNUA"/>
    <property type="match status" value="1"/>
</dbReference>
<feature type="region of interest" description="Disordered" evidence="6">
    <location>
        <begin position="128"/>
        <end position="217"/>
    </location>
</feature>
<dbReference type="InterPro" id="IPR006127">
    <property type="entry name" value="ZnuA-like"/>
</dbReference>
<evidence type="ECO:0000256" key="6">
    <source>
        <dbReference type="SAM" id="MobiDB-lite"/>
    </source>
</evidence>
<dbReference type="PANTHER" id="PTHR42953">
    <property type="entry name" value="HIGH-AFFINITY ZINC UPTAKE SYSTEM PROTEIN ZNUA-RELATED"/>
    <property type="match status" value="1"/>
</dbReference>
<dbReference type="Pfam" id="PF01297">
    <property type="entry name" value="ZnuA"/>
    <property type="match status" value="1"/>
</dbReference>
<evidence type="ECO:0000256" key="5">
    <source>
        <dbReference type="ARBA" id="ARBA00022906"/>
    </source>
</evidence>
<feature type="signal peptide" evidence="7">
    <location>
        <begin position="1"/>
        <end position="24"/>
    </location>
</feature>
<keyword evidence="5" id="KW-0862">Zinc</keyword>
<dbReference type="Gene3D" id="3.40.50.1980">
    <property type="entry name" value="Nitrogenase molybdenum iron protein domain"/>
    <property type="match status" value="3"/>
</dbReference>
<dbReference type="GO" id="GO:0006829">
    <property type="term" value="P:zinc ion transport"/>
    <property type="evidence" value="ECO:0007669"/>
    <property type="project" value="UniProtKB-KW"/>
</dbReference>
<accession>A0A1S7LGR7</accession>
<protein>
    <recommendedName>
        <fullName evidence="2">High-affinity zinc uptake system protein ZnuA</fullName>
    </recommendedName>
</protein>
<reference evidence="8" key="1">
    <citation type="submission" date="2015-04" db="EMBL/GenBank/DDBJ databases">
        <authorList>
            <person name="Syromyatnikov M.Y."/>
            <person name="Popov V.N."/>
        </authorList>
    </citation>
    <scope>NUCLEOTIDE SEQUENCE</scope>
    <source>
        <strain evidence="8">MO-1</strain>
    </source>
</reference>
<keyword evidence="4 7" id="KW-0732">Signal</keyword>
<dbReference type="GO" id="GO:0046872">
    <property type="term" value="F:metal ion binding"/>
    <property type="evidence" value="ECO:0007669"/>
    <property type="project" value="InterPro"/>
</dbReference>
<evidence type="ECO:0000256" key="4">
    <source>
        <dbReference type="ARBA" id="ARBA00022729"/>
    </source>
</evidence>
<evidence type="ECO:0000256" key="1">
    <source>
        <dbReference type="ARBA" id="ARBA00011028"/>
    </source>
</evidence>
<gene>
    <name evidence="8" type="primary">znuA</name>
    <name evidence="8" type="ORF">MAGMO_1540</name>
</gene>
<evidence type="ECO:0000256" key="7">
    <source>
        <dbReference type="SAM" id="SignalP"/>
    </source>
</evidence>
<keyword evidence="5" id="KW-0406">Ion transport</keyword>
<keyword evidence="3" id="KW-0813">Transport</keyword>
<keyword evidence="5" id="KW-0864">Zinc transport</keyword>
<name>A0A1S7LGR7_MAGMO</name>
<feature type="chain" id="PRO_5010578793" description="High-affinity zinc uptake system protein ZnuA" evidence="7">
    <location>
        <begin position="25"/>
        <end position="388"/>
    </location>
</feature>
<dbReference type="SUPFAM" id="SSF53807">
    <property type="entry name" value="Helical backbone' metal receptor"/>
    <property type="match status" value="1"/>
</dbReference>
<dbReference type="InterPro" id="IPR050492">
    <property type="entry name" value="Bact_metal-bind_prot9"/>
</dbReference>